<protein>
    <submittedName>
        <fullName evidence="2">Uncharacterized protein</fullName>
    </submittedName>
</protein>
<dbReference type="Proteomes" id="UP000052230">
    <property type="component" value="Unassembled WGS sequence"/>
</dbReference>
<sequence length="66" mass="7531">MRLSHISEYVGTSTHAAQRDRRRAVLLHDRKQQSAIRPATHPHVALAYYPRPRRPRRPAYAASSSG</sequence>
<organism evidence="2 3">
    <name type="scientific">Xanthomonas citri pv. citri</name>
    <dbReference type="NCBI Taxonomy" id="611301"/>
    <lineage>
        <taxon>Bacteria</taxon>
        <taxon>Pseudomonadati</taxon>
        <taxon>Pseudomonadota</taxon>
        <taxon>Gammaproteobacteria</taxon>
        <taxon>Lysobacterales</taxon>
        <taxon>Lysobacteraceae</taxon>
        <taxon>Xanthomonas</taxon>
    </lineage>
</organism>
<gene>
    <name evidence="2" type="ORF">XAC3562_650024</name>
</gene>
<evidence type="ECO:0000256" key="1">
    <source>
        <dbReference type="SAM" id="MobiDB-lite"/>
    </source>
</evidence>
<evidence type="ECO:0000313" key="2">
    <source>
        <dbReference type="EMBL" id="CEG17711.1"/>
    </source>
</evidence>
<dbReference type="AlphaFoldDB" id="A0A0U5FL71"/>
<comment type="caution">
    <text evidence="2">The sequence shown here is derived from an EMBL/GenBank/DDBJ whole genome shotgun (WGS) entry which is preliminary data.</text>
</comment>
<feature type="region of interest" description="Disordered" evidence="1">
    <location>
        <begin position="1"/>
        <end position="21"/>
    </location>
</feature>
<reference evidence="2 3" key="1">
    <citation type="submission" date="2014-09" db="EMBL/GenBank/DDBJ databases">
        <authorList>
            <person name="Regsiter A."/>
        </authorList>
    </citation>
    <scope>NUCLEOTIDE SEQUENCE [LARGE SCALE GENOMIC DNA]</scope>
</reference>
<name>A0A0U5FL71_XANCI</name>
<proteinExistence type="predicted"/>
<keyword evidence="3" id="KW-1185">Reference proteome</keyword>
<dbReference type="EMBL" id="CCXZ01000161">
    <property type="protein sequence ID" value="CEG17711.1"/>
    <property type="molecule type" value="Genomic_DNA"/>
</dbReference>
<accession>A0A0U5FL71</accession>
<evidence type="ECO:0000313" key="3">
    <source>
        <dbReference type="Proteomes" id="UP000052230"/>
    </source>
</evidence>